<evidence type="ECO:0000313" key="2">
    <source>
        <dbReference type="Proteomes" id="UP001175211"/>
    </source>
</evidence>
<organism evidence="1 2">
    <name type="scientific">Armillaria tabescens</name>
    <name type="common">Ringless honey mushroom</name>
    <name type="synonym">Agaricus tabescens</name>
    <dbReference type="NCBI Taxonomy" id="1929756"/>
    <lineage>
        <taxon>Eukaryota</taxon>
        <taxon>Fungi</taxon>
        <taxon>Dikarya</taxon>
        <taxon>Basidiomycota</taxon>
        <taxon>Agaricomycotina</taxon>
        <taxon>Agaricomycetes</taxon>
        <taxon>Agaricomycetidae</taxon>
        <taxon>Agaricales</taxon>
        <taxon>Marasmiineae</taxon>
        <taxon>Physalacriaceae</taxon>
        <taxon>Desarmillaria</taxon>
    </lineage>
</organism>
<protein>
    <submittedName>
        <fullName evidence="1">Uncharacterized protein</fullName>
    </submittedName>
</protein>
<keyword evidence="2" id="KW-1185">Reference proteome</keyword>
<accession>A0AA39JJ19</accession>
<gene>
    <name evidence="1" type="ORF">EV420DRAFT_1484914</name>
</gene>
<reference evidence="1" key="1">
    <citation type="submission" date="2023-06" db="EMBL/GenBank/DDBJ databases">
        <authorList>
            <consortium name="Lawrence Berkeley National Laboratory"/>
            <person name="Ahrendt S."/>
            <person name="Sahu N."/>
            <person name="Indic B."/>
            <person name="Wong-Bajracharya J."/>
            <person name="Merenyi Z."/>
            <person name="Ke H.-M."/>
            <person name="Monk M."/>
            <person name="Kocsube S."/>
            <person name="Drula E."/>
            <person name="Lipzen A."/>
            <person name="Balint B."/>
            <person name="Henrissat B."/>
            <person name="Andreopoulos B."/>
            <person name="Martin F.M."/>
            <person name="Harder C.B."/>
            <person name="Rigling D."/>
            <person name="Ford K.L."/>
            <person name="Foster G.D."/>
            <person name="Pangilinan J."/>
            <person name="Papanicolaou A."/>
            <person name="Barry K."/>
            <person name="LaButti K."/>
            <person name="Viragh M."/>
            <person name="Koriabine M."/>
            <person name="Yan M."/>
            <person name="Riley R."/>
            <person name="Champramary S."/>
            <person name="Plett K.L."/>
            <person name="Tsai I.J."/>
            <person name="Slot J."/>
            <person name="Sipos G."/>
            <person name="Plett J."/>
            <person name="Nagy L.G."/>
            <person name="Grigoriev I.V."/>
        </authorList>
    </citation>
    <scope>NUCLEOTIDE SEQUENCE</scope>
    <source>
        <strain evidence="1">CCBAS 213</strain>
    </source>
</reference>
<dbReference type="GeneID" id="85353677"/>
<sequence length="525" mass="60000">MPEIELDAPFKQKDNVTQMDNQSLERKTVALLYMLGIPQAPSSETDDKRLRKAGSMRKERGSMVVVRGEEHIPAVSGILASSCRIGMSVGMMLRLRIWTSMSLMTWKMPSSSLADVEVEFVWFYNHHHRATSESHLAFHQSSTMESSVSCYPMTGSVSLRFLQHASPDAFFDLKQTVDRPVCAGPVNGGGVVLERISVIGDRKKVCSLQDFLYTRDNLHLPSERRGQRRTMTGRKRNDCTAGIILPVLILCVMLSNSHRIRNVFWGIWHTQSGTIEYKHFVGSVEIPHRGEDLFRNDGLSVFQMSHLDTLDGLVQHITDAAPSTTLPILTNTHLLACDFNRVTRTAVKHFSLQLSHGILYLKPEPHEDASKDIQKHYDLVLYNCRKAREDLFPAIEMDLMDIEPLLLTDIRGSYGLEPLLRFIKRILGYWSTRIDLLDDIHDIIHSVLSSLQAVVTYLDYIEQFARFVYGRFVDKDWVDRHRGRSDLHWCLHQTKESVFKVAFALPLHLWPLGYRPAYALSALFH</sequence>
<name>A0AA39JJ19_ARMTA</name>
<proteinExistence type="predicted"/>
<evidence type="ECO:0000313" key="1">
    <source>
        <dbReference type="EMBL" id="KAK0443695.1"/>
    </source>
</evidence>
<comment type="caution">
    <text evidence="1">The sequence shown here is derived from an EMBL/GenBank/DDBJ whole genome shotgun (WGS) entry which is preliminary data.</text>
</comment>
<dbReference type="EMBL" id="JAUEPS010000057">
    <property type="protein sequence ID" value="KAK0443695.1"/>
    <property type="molecule type" value="Genomic_DNA"/>
</dbReference>
<dbReference type="Proteomes" id="UP001175211">
    <property type="component" value="Unassembled WGS sequence"/>
</dbReference>
<dbReference type="RefSeq" id="XP_060324820.1">
    <property type="nucleotide sequence ID" value="XM_060470129.1"/>
</dbReference>
<dbReference type="AlphaFoldDB" id="A0AA39JJ19"/>